<dbReference type="PANTHER" id="PTHR45138">
    <property type="entry name" value="REGULATORY COMPONENTS OF SENSORY TRANSDUCTION SYSTEM"/>
    <property type="match status" value="1"/>
</dbReference>
<dbReference type="SUPFAM" id="SSF55073">
    <property type="entry name" value="Nucleotide cyclase"/>
    <property type="match status" value="1"/>
</dbReference>
<proteinExistence type="predicted"/>
<sequence length="369" mass="39489">MTDESLRAATRFWRALRSPGVETTRYRFFLHQISIIEPRALRVISRVVGWVCILIGLGAPVLLLYPRIGVWREAVLVGVVAIGCVVWGAIWIRYGWPTLRWAYLFVVMGDAADVVIMPVVPFPLARFGVIAVLTVVGLFTGGILGWRVLLAQCVFCTGWLGVVVWWTVALDAEPLLVVAVYSVPVFFVTVVSPAIVQFAVELTLRGLRSATVGSTRDALTGAVNRRGWEASAQQFLASLPPTGVVALIIVDLDGFKKLNDEAGHLVGDQALRRTVDSLAAVQPGAPVGRFGGDEFAALYHLPATADAADVGHRVSRLIAMCSSPSVTASVGVAYSPVDAGPLDLEQMHACADAAMYRVKRSGGDGAAVA</sequence>
<dbReference type="Pfam" id="PF00990">
    <property type="entry name" value="GGDEF"/>
    <property type="match status" value="1"/>
</dbReference>
<keyword evidence="1" id="KW-1133">Transmembrane helix</keyword>
<dbReference type="RefSeq" id="WP_170194004.1">
    <property type="nucleotide sequence ID" value="NZ_JABBNB010000008.1"/>
</dbReference>
<evidence type="ECO:0000256" key="1">
    <source>
        <dbReference type="SAM" id="Phobius"/>
    </source>
</evidence>
<feature type="transmembrane region" description="Helical" evidence="1">
    <location>
        <begin position="101"/>
        <end position="120"/>
    </location>
</feature>
<evidence type="ECO:0000313" key="4">
    <source>
        <dbReference type="Proteomes" id="UP000550729"/>
    </source>
</evidence>
<dbReference type="GO" id="GO:0005886">
    <property type="term" value="C:plasma membrane"/>
    <property type="evidence" value="ECO:0007669"/>
    <property type="project" value="TreeGrafter"/>
</dbReference>
<feature type="transmembrane region" description="Helical" evidence="1">
    <location>
        <begin position="74"/>
        <end position="94"/>
    </location>
</feature>
<keyword evidence="1" id="KW-0812">Transmembrane</keyword>
<dbReference type="InterPro" id="IPR043128">
    <property type="entry name" value="Rev_trsase/Diguanyl_cyclase"/>
</dbReference>
<dbReference type="CDD" id="cd01949">
    <property type="entry name" value="GGDEF"/>
    <property type="match status" value="1"/>
</dbReference>
<dbReference type="InterPro" id="IPR050469">
    <property type="entry name" value="Diguanylate_Cyclase"/>
</dbReference>
<dbReference type="Proteomes" id="UP000550729">
    <property type="component" value="Unassembled WGS sequence"/>
</dbReference>
<name>A0A848KTK2_9ACTN</name>
<feature type="transmembrane region" description="Helical" evidence="1">
    <location>
        <begin position="126"/>
        <end position="144"/>
    </location>
</feature>
<keyword evidence="1" id="KW-0472">Membrane</keyword>
<dbReference type="PROSITE" id="PS50887">
    <property type="entry name" value="GGDEF"/>
    <property type="match status" value="1"/>
</dbReference>
<reference evidence="3 4" key="1">
    <citation type="submission" date="2020-04" db="EMBL/GenBank/DDBJ databases">
        <title>Gordonia sp. nov. TBRC 11910.</title>
        <authorList>
            <person name="Suriyachadkun C."/>
        </authorList>
    </citation>
    <scope>NUCLEOTIDE SEQUENCE [LARGE SCALE GENOMIC DNA]</scope>
    <source>
        <strain evidence="3 4">TBRC 11910</strain>
    </source>
</reference>
<feature type="domain" description="GGDEF" evidence="2">
    <location>
        <begin position="243"/>
        <end position="369"/>
    </location>
</feature>
<organism evidence="3 4">
    <name type="scientific">Gordonia asplenii</name>
    <dbReference type="NCBI Taxonomy" id="2725283"/>
    <lineage>
        <taxon>Bacteria</taxon>
        <taxon>Bacillati</taxon>
        <taxon>Actinomycetota</taxon>
        <taxon>Actinomycetes</taxon>
        <taxon>Mycobacteriales</taxon>
        <taxon>Gordoniaceae</taxon>
        <taxon>Gordonia</taxon>
    </lineage>
</organism>
<dbReference type="Gene3D" id="3.30.70.270">
    <property type="match status" value="1"/>
</dbReference>
<dbReference type="PANTHER" id="PTHR45138:SF9">
    <property type="entry name" value="DIGUANYLATE CYCLASE DGCM-RELATED"/>
    <property type="match status" value="1"/>
</dbReference>
<dbReference type="GO" id="GO:0052621">
    <property type="term" value="F:diguanylate cyclase activity"/>
    <property type="evidence" value="ECO:0007669"/>
    <property type="project" value="TreeGrafter"/>
</dbReference>
<evidence type="ECO:0000259" key="2">
    <source>
        <dbReference type="PROSITE" id="PS50887"/>
    </source>
</evidence>
<dbReference type="SMART" id="SM00267">
    <property type="entry name" value="GGDEF"/>
    <property type="match status" value="1"/>
</dbReference>
<accession>A0A848KTK2</accession>
<feature type="transmembrane region" description="Helical" evidence="1">
    <location>
        <begin position="149"/>
        <end position="169"/>
    </location>
</feature>
<protein>
    <submittedName>
        <fullName evidence="3">GGDEF domain-containing protein</fullName>
    </submittedName>
</protein>
<dbReference type="AlphaFoldDB" id="A0A848KTK2"/>
<dbReference type="InterPro" id="IPR000160">
    <property type="entry name" value="GGDEF_dom"/>
</dbReference>
<gene>
    <name evidence="3" type="ORF">HH308_09775</name>
</gene>
<feature type="transmembrane region" description="Helical" evidence="1">
    <location>
        <begin position="175"/>
        <end position="200"/>
    </location>
</feature>
<dbReference type="InterPro" id="IPR029787">
    <property type="entry name" value="Nucleotide_cyclase"/>
</dbReference>
<feature type="transmembrane region" description="Helical" evidence="1">
    <location>
        <begin position="47"/>
        <end position="68"/>
    </location>
</feature>
<evidence type="ECO:0000313" key="3">
    <source>
        <dbReference type="EMBL" id="NMO01499.1"/>
    </source>
</evidence>
<dbReference type="GO" id="GO:1902201">
    <property type="term" value="P:negative regulation of bacterial-type flagellum-dependent cell motility"/>
    <property type="evidence" value="ECO:0007669"/>
    <property type="project" value="TreeGrafter"/>
</dbReference>
<comment type="caution">
    <text evidence="3">The sequence shown here is derived from an EMBL/GenBank/DDBJ whole genome shotgun (WGS) entry which is preliminary data.</text>
</comment>
<dbReference type="NCBIfam" id="TIGR00254">
    <property type="entry name" value="GGDEF"/>
    <property type="match status" value="1"/>
</dbReference>
<dbReference type="EMBL" id="JABBNB010000008">
    <property type="protein sequence ID" value="NMO01499.1"/>
    <property type="molecule type" value="Genomic_DNA"/>
</dbReference>
<dbReference type="GO" id="GO:0043709">
    <property type="term" value="P:cell adhesion involved in single-species biofilm formation"/>
    <property type="evidence" value="ECO:0007669"/>
    <property type="project" value="TreeGrafter"/>
</dbReference>
<keyword evidence="4" id="KW-1185">Reference proteome</keyword>